<reference evidence="2 3" key="1">
    <citation type="submission" date="2019-02" db="EMBL/GenBank/DDBJ databases">
        <title>WGS of Pseudoxanthomonas species novum from clinical isolates.</title>
        <authorList>
            <person name="Bernier A.-M."/>
            <person name="Bernard K."/>
            <person name="Vachon A."/>
        </authorList>
    </citation>
    <scope>NUCLEOTIDE SEQUENCE [LARGE SCALE GENOMIC DNA]</scope>
    <source>
        <strain evidence="2 3">NML171202</strain>
    </source>
</reference>
<accession>A0A4Q8LEP3</accession>
<dbReference type="RefSeq" id="WP_130519425.1">
    <property type="nucleotide sequence ID" value="NZ_SHMB01000005.1"/>
</dbReference>
<evidence type="ECO:0000313" key="2">
    <source>
        <dbReference type="EMBL" id="TAA27675.1"/>
    </source>
</evidence>
<evidence type="ECO:0000313" key="3">
    <source>
        <dbReference type="Proteomes" id="UP000291286"/>
    </source>
</evidence>
<dbReference type="Proteomes" id="UP000291286">
    <property type="component" value="Unassembled WGS sequence"/>
</dbReference>
<evidence type="ECO:0000256" key="1">
    <source>
        <dbReference type="SAM" id="Phobius"/>
    </source>
</evidence>
<gene>
    <name evidence="2" type="ORF">EA661_13050</name>
</gene>
<keyword evidence="1" id="KW-0812">Transmembrane</keyword>
<keyword evidence="1" id="KW-0472">Membrane</keyword>
<organism evidence="2 3">
    <name type="scientific">Pseudoxanthomonas winnipegensis</name>
    <dbReference type="NCBI Taxonomy" id="2480810"/>
    <lineage>
        <taxon>Bacteria</taxon>
        <taxon>Pseudomonadati</taxon>
        <taxon>Pseudomonadota</taxon>
        <taxon>Gammaproteobacteria</taxon>
        <taxon>Lysobacterales</taxon>
        <taxon>Lysobacteraceae</taxon>
        <taxon>Pseudoxanthomonas</taxon>
    </lineage>
</organism>
<dbReference type="EMBL" id="SHMB01000005">
    <property type="protein sequence ID" value="TAA27675.1"/>
    <property type="molecule type" value="Genomic_DNA"/>
</dbReference>
<comment type="caution">
    <text evidence="2">The sequence shown here is derived from an EMBL/GenBank/DDBJ whole genome shotgun (WGS) entry which is preliminary data.</text>
</comment>
<proteinExistence type="predicted"/>
<feature type="transmembrane region" description="Helical" evidence="1">
    <location>
        <begin position="6"/>
        <end position="27"/>
    </location>
</feature>
<sequence>MSWLGNAVGAAIGLIALLLGALANAALNRRRDRKMREQESQSIRAAIAADLLGISASTEIAMAFLDRFAAGDLDGYTPDTVAALAQIPDAVVIPKLGERIGLLPPQLAADVIGAWHGLERARVMHGATLAELRAAALDRVRVHTRLGHARDAAVIAQEVAKALSGVEGWFTAKPNQISPAAASAFLSGKPGDLADAQERGG</sequence>
<dbReference type="AlphaFoldDB" id="A0A4Q8LEP3"/>
<keyword evidence="1" id="KW-1133">Transmembrane helix</keyword>
<name>A0A4Q8LEP3_9GAMM</name>
<protein>
    <submittedName>
        <fullName evidence="2">Uncharacterized protein</fullName>
    </submittedName>
</protein>